<feature type="transmembrane region" description="Helical" evidence="2">
    <location>
        <begin position="37"/>
        <end position="55"/>
    </location>
</feature>
<accession>A0AA50CRE2</accession>
<dbReference type="AlphaFoldDB" id="A0AA50CRE2"/>
<keyword evidence="2" id="KW-0812">Transmembrane</keyword>
<evidence type="ECO:0000313" key="4">
    <source>
        <dbReference type="Proteomes" id="UP001234585"/>
    </source>
</evidence>
<organism evidence="3 4">
    <name type="scientific">Shinella sumterensis</name>
    <dbReference type="NCBI Taxonomy" id="1967501"/>
    <lineage>
        <taxon>Bacteria</taxon>
        <taxon>Pseudomonadati</taxon>
        <taxon>Pseudomonadota</taxon>
        <taxon>Alphaproteobacteria</taxon>
        <taxon>Hyphomicrobiales</taxon>
        <taxon>Rhizobiaceae</taxon>
        <taxon>Shinella</taxon>
    </lineage>
</organism>
<keyword evidence="4" id="KW-1185">Reference proteome</keyword>
<keyword evidence="2" id="KW-0472">Membrane</keyword>
<feature type="region of interest" description="Disordered" evidence="1">
    <location>
        <begin position="61"/>
        <end position="129"/>
    </location>
</feature>
<reference evidence="3 4" key="1">
    <citation type="submission" date="2023-08" db="EMBL/GenBank/DDBJ databases">
        <title>Pathogen: clinical or host-associated sample.</title>
        <authorList>
            <person name="Hergert J."/>
            <person name="Casey R."/>
            <person name="Wagner J."/>
            <person name="Young E.L."/>
            <person name="Oakeson K.F."/>
        </authorList>
    </citation>
    <scope>NUCLEOTIDE SEQUENCE [LARGE SCALE GENOMIC DNA]</scope>
    <source>
        <strain evidence="3 4">1760953</strain>
        <plasmid evidence="3 4">unnamed1</plasmid>
    </source>
</reference>
<dbReference type="RefSeq" id="WP_306038690.1">
    <property type="nucleotide sequence ID" value="NZ_CP132303.1"/>
</dbReference>
<gene>
    <name evidence="3" type="ORF">Q9313_21045</name>
</gene>
<evidence type="ECO:0000313" key="3">
    <source>
        <dbReference type="EMBL" id="WLR99282.1"/>
    </source>
</evidence>
<keyword evidence="3" id="KW-0614">Plasmid</keyword>
<geneLocation type="plasmid" evidence="3 4">
    <name>unnamed1</name>
</geneLocation>
<feature type="compositionally biased region" description="Basic and acidic residues" evidence="1">
    <location>
        <begin position="1"/>
        <end position="29"/>
    </location>
</feature>
<dbReference type="EMBL" id="CP132303">
    <property type="protein sequence ID" value="WLR99282.1"/>
    <property type="molecule type" value="Genomic_DNA"/>
</dbReference>
<keyword evidence="2" id="KW-1133">Transmembrane helix</keyword>
<sequence length="129" mass="13360">MAHQKDERGDPITRTHEPVRKEYAARETRQGGPGVPILKVLGVSLVLAFLVWGVVEIWGNRIAPSDPADSGQATSTSGTSTGTGNATPNGAIDDTAPDNGQTVPTDRDPTPQSGTGGESQRVTPDGTAN</sequence>
<feature type="compositionally biased region" description="Low complexity" evidence="1">
    <location>
        <begin position="74"/>
        <end position="84"/>
    </location>
</feature>
<feature type="compositionally biased region" description="Polar residues" evidence="1">
    <location>
        <begin position="98"/>
        <end position="129"/>
    </location>
</feature>
<evidence type="ECO:0000256" key="1">
    <source>
        <dbReference type="SAM" id="MobiDB-lite"/>
    </source>
</evidence>
<name>A0AA50CRE2_9HYPH</name>
<feature type="region of interest" description="Disordered" evidence="1">
    <location>
        <begin position="1"/>
        <end position="36"/>
    </location>
</feature>
<dbReference type="Proteomes" id="UP001234585">
    <property type="component" value="Plasmid unnamed1"/>
</dbReference>
<evidence type="ECO:0000256" key="2">
    <source>
        <dbReference type="SAM" id="Phobius"/>
    </source>
</evidence>
<proteinExistence type="predicted"/>
<protein>
    <submittedName>
        <fullName evidence="3">Uncharacterized protein</fullName>
    </submittedName>
</protein>